<dbReference type="EMBL" id="BIFS01000001">
    <property type="protein sequence ID" value="GCE18676.1"/>
    <property type="molecule type" value="Genomic_DNA"/>
</dbReference>
<evidence type="ECO:0000313" key="3">
    <source>
        <dbReference type="Proteomes" id="UP000287188"/>
    </source>
</evidence>
<sequence>MSNRDYNPAPKKRSSTRWLTVFLDLWFLFGFVLGHQLHSYEAFLVVCVSGAILTIMHLLFVLK</sequence>
<proteinExistence type="predicted"/>
<protein>
    <submittedName>
        <fullName evidence="2">Uncharacterized protein</fullName>
    </submittedName>
</protein>
<feature type="transmembrane region" description="Helical" evidence="1">
    <location>
        <begin position="21"/>
        <end position="37"/>
    </location>
</feature>
<keyword evidence="1" id="KW-1133">Transmembrane helix</keyword>
<name>A0A402AHU5_9CHLR</name>
<organism evidence="2 3">
    <name type="scientific">Dictyobacter kobayashii</name>
    <dbReference type="NCBI Taxonomy" id="2014872"/>
    <lineage>
        <taxon>Bacteria</taxon>
        <taxon>Bacillati</taxon>
        <taxon>Chloroflexota</taxon>
        <taxon>Ktedonobacteria</taxon>
        <taxon>Ktedonobacterales</taxon>
        <taxon>Dictyobacteraceae</taxon>
        <taxon>Dictyobacter</taxon>
    </lineage>
</organism>
<gene>
    <name evidence="2" type="ORF">KDK_24760</name>
</gene>
<dbReference type="OrthoDB" id="9865420at2"/>
<comment type="caution">
    <text evidence="2">The sequence shown here is derived from an EMBL/GenBank/DDBJ whole genome shotgun (WGS) entry which is preliminary data.</text>
</comment>
<reference evidence="3" key="1">
    <citation type="submission" date="2018-12" db="EMBL/GenBank/DDBJ databases">
        <title>Tengunoibacter tsumagoiensis gen. nov., sp. nov., Dictyobacter kobayashii sp. nov., D. alpinus sp. nov., and D. joshuensis sp. nov. and description of Dictyobacteraceae fam. nov. within the order Ktedonobacterales isolated from Tengu-no-mugimeshi.</title>
        <authorList>
            <person name="Wang C.M."/>
            <person name="Zheng Y."/>
            <person name="Sakai Y."/>
            <person name="Toyoda A."/>
            <person name="Minakuchi Y."/>
            <person name="Abe K."/>
            <person name="Yokota A."/>
            <person name="Yabe S."/>
        </authorList>
    </citation>
    <scope>NUCLEOTIDE SEQUENCE [LARGE SCALE GENOMIC DNA]</scope>
    <source>
        <strain evidence="3">Uno11</strain>
    </source>
</reference>
<dbReference type="Proteomes" id="UP000287188">
    <property type="component" value="Unassembled WGS sequence"/>
</dbReference>
<feature type="transmembrane region" description="Helical" evidence="1">
    <location>
        <begin position="43"/>
        <end position="62"/>
    </location>
</feature>
<dbReference type="AlphaFoldDB" id="A0A402AHU5"/>
<keyword evidence="1" id="KW-0812">Transmembrane</keyword>
<keyword evidence="1" id="KW-0472">Membrane</keyword>
<evidence type="ECO:0000313" key="2">
    <source>
        <dbReference type="EMBL" id="GCE18676.1"/>
    </source>
</evidence>
<evidence type="ECO:0000256" key="1">
    <source>
        <dbReference type="SAM" id="Phobius"/>
    </source>
</evidence>
<keyword evidence="3" id="KW-1185">Reference proteome</keyword>
<dbReference type="RefSeq" id="WP_126550179.1">
    <property type="nucleotide sequence ID" value="NZ_BIFS01000001.1"/>
</dbReference>
<accession>A0A402AHU5</accession>